<evidence type="ECO:0000256" key="1">
    <source>
        <dbReference type="SAM" id="MobiDB-lite"/>
    </source>
</evidence>
<gene>
    <name evidence="2" type="ORF">O4328_12675</name>
    <name evidence="3" type="ORF">Q5707_17155</name>
</gene>
<reference evidence="3" key="2">
    <citation type="submission" date="2023-07" db="EMBL/GenBank/DDBJ databases">
        <title>Genomic analysis of Rhodococcus opacus VOC-14 with glycol ethers degradation activity.</title>
        <authorList>
            <person name="Narkevich D.A."/>
            <person name="Hlushen A.M."/>
            <person name="Akhremchuk A.E."/>
            <person name="Sikolenko M.A."/>
            <person name="Valentovich L.N."/>
        </authorList>
    </citation>
    <scope>NUCLEOTIDE SEQUENCE</scope>
    <source>
        <strain evidence="3">VOC-14</strain>
    </source>
</reference>
<organism evidence="3 5">
    <name type="scientific">Rhodococcus opacus</name>
    <name type="common">Nocardia opaca</name>
    <dbReference type="NCBI Taxonomy" id="37919"/>
    <lineage>
        <taxon>Bacteria</taxon>
        <taxon>Bacillati</taxon>
        <taxon>Actinomycetota</taxon>
        <taxon>Actinomycetes</taxon>
        <taxon>Mycobacteriales</taxon>
        <taxon>Nocardiaceae</taxon>
        <taxon>Rhodococcus</taxon>
    </lineage>
</organism>
<dbReference type="Proteomes" id="UP001066327">
    <property type="component" value="Unassembled WGS sequence"/>
</dbReference>
<dbReference type="AlphaFoldDB" id="A0AAX3YQ69"/>
<evidence type="ECO:0000313" key="3">
    <source>
        <dbReference type="EMBL" id="WLF50594.1"/>
    </source>
</evidence>
<evidence type="ECO:0000313" key="5">
    <source>
        <dbReference type="Proteomes" id="UP001231166"/>
    </source>
</evidence>
<evidence type="ECO:0008006" key="6">
    <source>
        <dbReference type="Google" id="ProtNLM"/>
    </source>
</evidence>
<keyword evidence="4" id="KW-1185">Reference proteome</keyword>
<proteinExistence type="predicted"/>
<protein>
    <recommendedName>
        <fullName evidence="6">Transposase</fullName>
    </recommendedName>
</protein>
<dbReference type="EMBL" id="JAPWIS010000005">
    <property type="protein sequence ID" value="MCZ4584529.1"/>
    <property type="molecule type" value="Genomic_DNA"/>
</dbReference>
<dbReference type="Proteomes" id="UP001231166">
    <property type="component" value="Chromosome"/>
</dbReference>
<dbReference type="EMBL" id="CP130953">
    <property type="protein sequence ID" value="WLF50594.1"/>
    <property type="molecule type" value="Genomic_DNA"/>
</dbReference>
<feature type="compositionally biased region" description="Polar residues" evidence="1">
    <location>
        <begin position="74"/>
        <end position="94"/>
    </location>
</feature>
<accession>A0AAX3YQ69</accession>
<feature type="region of interest" description="Disordered" evidence="1">
    <location>
        <begin position="57"/>
        <end position="94"/>
    </location>
</feature>
<name>A0AAX3YQ69_RHOOP</name>
<evidence type="ECO:0000313" key="2">
    <source>
        <dbReference type="EMBL" id="MCZ4584529.1"/>
    </source>
</evidence>
<sequence length="94" mass="9908">MCGGRQSSRRRTALLTVLAVIAAERMVVRIGHNNAAGDVLETLPDLVGTLARRRTPGRGAVGTRLSLPGRARAPSSTSAESPMSVRNSTCVLRV</sequence>
<evidence type="ECO:0000313" key="4">
    <source>
        <dbReference type="Proteomes" id="UP001066327"/>
    </source>
</evidence>
<reference evidence="2" key="1">
    <citation type="submission" date="2022-12" db="EMBL/GenBank/DDBJ databases">
        <authorList>
            <person name="Krivoruchko A.V."/>
            <person name="Elkin A."/>
        </authorList>
    </citation>
    <scope>NUCLEOTIDE SEQUENCE</scope>
    <source>
        <strain evidence="2">IEGM 249</strain>
    </source>
</reference>
<dbReference type="RefSeq" id="WP_005568900.1">
    <property type="nucleotide sequence ID" value="NZ_CAJUXZ010000012.1"/>
</dbReference>